<feature type="compositionally biased region" description="Basic residues" evidence="1">
    <location>
        <begin position="215"/>
        <end position="224"/>
    </location>
</feature>
<protein>
    <submittedName>
        <fullName evidence="2">Uncharacterized protein</fullName>
    </submittedName>
</protein>
<reference evidence="2" key="2">
    <citation type="submission" date="2022-10" db="EMBL/GenBank/DDBJ databases">
        <authorList>
            <consortium name="ENA_rothamsted_submissions"/>
            <consortium name="culmorum"/>
            <person name="King R."/>
        </authorList>
    </citation>
    <scope>NUCLEOTIDE SEQUENCE</scope>
</reference>
<dbReference type="Proteomes" id="UP001153714">
    <property type="component" value="Chromosome 5"/>
</dbReference>
<keyword evidence="3" id="KW-1185">Reference proteome</keyword>
<evidence type="ECO:0000256" key="1">
    <source>
        <dbReference type="SAM" id="MobiDB-lite"/>
    </source>
</evidence>
<name>A0A9N9RB62_9NEOP</name>
<evidence type="ECO:0000313" key="3">
    <source>
        <dbReference type="Proteomes" id="UP001153714"/>
    </source>
</evidence>
<reference evidence="2" key="1">
    <citation type="submission" date="2021-12" db="EMBL/GenBank/DDBJ databases">
        <authorList>
            <person name="King R."/>
        </authorList>
    </citation>
    <scope>NUCLEOTIDE SEQUENCE</scope>
</reference>
<dbReference type="EMBL" id="OU893336">
    <property type="protein sequence ID" value="CAG9793035.1"/>
    <property type="molecule type" value="Genomic_DNA"/>
</dbReference>
<dbReference type="AlphaFoldDB" id="A0A9N9RB62"/>
<feature type="region of interest" description="Disordered" evidence="1">
    <location>
        <begin position="185"/>
        <end position="225"/>
    </location>
</feature>
<evidence type="ECO:0000313" key="2">
    <source>
        <dbReference type="EMBL" id="CAG9793035.1"/>
    </source>
</evidence>
<gene>
    <name evidence="2" type="ORF">DIATSA_LOCUS10509</name>
</gene>
<proteinExistence type="predicted"/>
<dbReference type="OrthoDB" id="6375801at2759"/>
<feature type="compositionally biased region" description="Polar residues" evidence="1">
    <location>
        <begin position="185"/>
        <end position="194"/>
    </location>
</feature>
<sequence length="434" mass="51238">MSSSSESDIENMLNLLSDWEDSDTNDENRRSKVYKTRPDYLTILDDFEFQISEEQRYDLCVISRWRAFDSSCRAASPRQALKECACDYSVSAELPEYFDEQIVNLLIMALTAAEKQKRYREQLKKIPDKYEEAKRKHRELYHKSKRFVKDLTPKEKRNANTIWKLRQQAYRKKLKSLQNVLNVTPPSSPASSVHNIFEGQHTPPLSPVPDSPSVRGRKKVRKDRSKVYRENEGLKKEIEQLKRTVEKYKKRAQRVNLKKNVEDNILHDKYKILASSIKNTYHETKNRKGKTILKNILNTEQIEESRRKTQLFKDVLGINRKYNSKKQKSTKSDSLKGEIQNFFLRDDITRATAGKKETVTKHGEKVQKRHLLETQRNLYNIFKAENPDFPCSYYYFTKNDHFTSSNHPLMQEKCVYVKNTLISHIKLKLLNKKM</sequence>
<accession>A0A9N9RB62</accession>
<organism evidence="2 3">
    <name type="scientific">Diatraea saccharalis</name>
    <name type="common">sugarcane borer</name>
    <dbReference type="NCBI Taxonomy" id="40085"/>
    <lineage>
        <taxon>Eukaryota</taxon>
        <taxon>Metazoa</taxon>
        <taxon>Ecdysozoa</taxon>
        <taxon>Arthropoda</taxon>
        <taxon>Hexapoda</taxon>
        <taxon>Insecta</taxon>
        <taxon>Pterygota</taxon>
        <taxon>Neoptera</taxon>
        <taxon>Endopterygota</taxon>
        <taxon>Lepidoptera</taxon>
        <taxon>Glossata</taxon>
        <taxon>Ditrysia</taxon>
        <taxon>Pyraloidea</taxon>
        <taxon>Crambidae</taxon>
        <taxon>Crambinae</taxon>
        <taxon>Diatraea</taxon>
    </lineage>
</organism>